<organism evidence="2 3">
    <name type="scientific">Halobacteriovorax marinus (strain ATCC BAA-682 / DSM 15412 / SJ)</name>
    <name type="common">Bacteriovorax marinus</name>
    <dbReference type="NCBI Taxonomy" id="862908"/>
    <lineage>
        <taxon>Bacteria</taxon>
        <taxon>Pseudomonadati</taxon>
        <taxon>Bdellovibrionota</taxon>
        <taxon>Bacteriovoracia</taxon>
        <taxon>Bacteriovoracales</taxon>
        <taxon>Halobacteriovoraceae</taxon>
        <taxon>Halobacteriovorax</taxon>
    </lineage>
</organism>
<dbReference type="STRING" id="862908.BMS_0449"/>
<dbReference type="Proteomes" id="UP000008963">
    <property type="component" value="Chromosome"/>
</dbReference>
<dbReference type="KEGG" id="bmx:BMS_0449"/>
<keyword evidence="1" id="KW-0472">Membrane</keyword>
<evidence type="ECO:0000313" key="2">
    <source>
        <dbReference type="EMBL" id="CBW25363.1"/>
    </source>
</evidence>
<dbReference type="EMBL" id="FQ312005">
    <property type="protein sequence ID" value="CBW25363.1"/>
    <property type="molecule type" value="Genomic_DNA"/>
</dbReference>
<feature type="transmembrane region" description="Helical" evidence="1">
    <location>
        <begin position="15"/>
        <end position="32"/>
    </location>
</feature>
<dbReference type="PATRIC" id="fig|862908.3.peg.429"/>
<gene>
    <name evidence="2" type="ordered locus">BMS_0449</name>
</gene>
<sequence>MVSEVWHIFNNKIKFIAPLAVLLVIGLVRVYFNNINNEDAGLIMYTSHAPAGISVTHDNILSSNTTDILIDKGDDLATKKFIRQFSIIDKVESVSGPINVRPSEGEANFKIGTPIEVSYKINSNNIPNNLHIIYHSQTSDNISVIGVLSKRSYTIKDGVITFKTRHFGNYQFVTLSPQLETNHMRSTKKSVFNSLNNKHQILYANWK</sequence>
<keyword evidence="1" id="KW-1133">Transmembrane helix</keyword>
<name>E1X423_HALMS</name>
<reference evidence="3" key="1">
    <citation type="journal article" date="2013" name="ISME J.">
        <title>A small predatory core genome in the divergent marine Bacteriovorax marinus SJ and the terrestrial Bdellovibrio bacteriovorus.</title>
        <authorList>
            <person name="Crossman L.C."/>
            <person name="Chen H."/>
            <person name="Cerdeno-Tarraga A.M."/>
            <person name="Brooks K."/>
            <person name="Quail M.A."/>
            <person name="Pineiro S.A."/>
            <person name="Hobley L."/>
            <person name="Sockett R.E."/>
            <person name="Bentley S.D."/>
            <person name="Parkhill J."/>
            <person name="Williams H.N."/>
            <person name="Stine O.C."/>
        </authorList>
    </citation>
    <scope>NUCLEOTIDE SEQUENCE [LARGE SCALE GENOMIC DNA]</scope>
    <source>
        <strain evidence="3">ATCC BAA-682 / DSM 15412 / SJ</strain>
    </source>
</reference>
<dbReference type="HOGENOM" id="CLU_1324853_0_0_7"/>
<proteinExistence type="predicted"/>
<keyword evidence="1" id="KW-0812">Transmembrane</keyword>
<evidence type="ECO:0000313" key="3">
    <source>
        <dbReference type="Proteomes" id="UP000008963"/>
    </source>
</evidence>
<dbReference type="AlphaFoldDB" id="E1X423"/>
<accession>E1X423</accession>
<evidence type="ECO:0000256" key="1">
    <source>
        <dbReference type="SAM" id="Phobius"/>
    </source>
</evidence>
<keyword evidence="3" id="KW-1185">Reference proteome</keyword>
<protein>
    <submittedName>
        <fullName evidence="2">Membrane protein</fullName>
    </submittedName>
</protein>